<evidence type="ECO:0000313" key="3">
    <source>
        <dbReference type="Proteomes" id="UP000776164"/>
    </source>
</evidence>
<dbReference type="EMBL" id="JAFBBU010000001">
    <property type="protein sequence ID" value="MBM7470925.1"/>
    <property type="molecule type" value="Genomic_DNA"/>
</dbReference>
<comment type="caution">
    <text evidence="2">The sequence shown here is derived from an EMBL/GenBank/DDBJ whole genome shotgun (WGS) entry which is preliminary data.</text>
</comment>
<name>A0ABS2L1G4_9MICO</name>
<feature type="transmembrane region" description="Helical" evidence="1">
    <location>
        <begin position="96"/>
        <end position="115"/>
    </location>
</feature>
<feature type="transmembrane region" description="Helical" evidence="1">
    <location>
        <begin position="70"/>
        <end position="90"/>
    </location>
</feature>
<reference evidence="2 3" key="1">
    <citation type="submission" date="2021-01" db="EMBL/GenBank/DDBJ databases">
        <title>Sequencing the genomes of 1000 actinobacteria strains.</title>
        <authorList>
            <person name="Klenk H.-P."/>
        </authorList>
    </citation>
    <scope>NUCLEOTIDE SEQUENCE [LARGE SCALE GENOMIC DNA]</scope>
    <source>
        <strain evidence="2 3">DSM 13057</strain>
    </source>
</reference>
<evidence type="ECO:0000256" key="1">
    <source>
        <dbReference type="SAM" id="Phobius"/>
    </source>
</evidence>
<evidence type="ECO:0000313" key="2">
    <source>
        <dbReference type="EMBL" id="MBM7470925.1"/>
    </source>
</evidence>
<feature type="transmembrane region" description="Helical" evidence="1">
    <location>
        <begin position="30"/>
        <end position="58"/>
    </location>
</feature>
<proteinExistence type="predicted"/>
<keyword evidence="1" id="KW-0812">Transmembrane</keyword>
<dbReference type="RefSeq" id="WP_205106605.1">
    <property type="nucleotide sequence ID" value="NZ_BAAAHT010000017.1"/>
</dbReference>
<accession>A0ABS2L1G4</accession>
<keyword evidence="1" id="KW-0472">Membrane</keyword>
<keyword evidence="1" id="KW-1133">Transmembrane helix</keyword>
<keyword evidence="3" id="KW-1185">Reference proteome</keyword>
<dbReference type="Proteomes" id="UP000776164">
    <property type="component" value="Unassembled WGS sequence"/>
</dbReference>
<gene>
    <name evidence="2" type="ORF">JOE66_000559</name>
</gene>
<organism evidence="2 3">
    <name type="scientific">Subtercola frigoramans</name>
    <dbReference type="NCBI Taxonomy" id="120298"/>
    <lineage>
        <taxon>Bacteria</taxon>
        <taxon>Bacillati</taxon>
        <taxon>Actinomycetota</taxon>
        <taxon>Actinomycetes</taxon>
        <taxon>Micrococcales</taxon>
        <taxon>Microbacteriaceae</taxon>
        <taxon>Subtercola</taxon>
    </lineage>
</organism>
<protein>
    <submittedName>
        <fullName evidence="2">Uncharacterized protein</fullName>
    </submittedName>
</protein>
<sequence>MSIPLGGAAVFVIEIVLEVMRRSAVSPWTWTAAVLAGIIGIFIGPLSATGGIIAYLASLKFRRHPFWIRLGLIVLGSTVFAVLPFVLFGYWEALPLVMMASVVFSAAAYVLAVAVSNRPIVGPRRNRAK</sequence>